<evidence type="ECO:0000313" key="1">
    <source>
        <dbReference type="EMBL" id="CRG50623.1"/>
    </source>
</evidence>
<evidence type="ECO:0000313" key="2">
    <source>
        <dbReference type="Proteomes" id="UP000047420"/>
    </source>
</evidence>
<comment type="caution">
    <text evidence="1">The sequence shown here is derived from an EMBL/GenBank/DDBJ whole genome shotgun (WGS) entry which is preliminary data.</text>
</comment>
<accession>A0ABP1ZFK7</accession>
<proteinExistence type="predicted"/>
<organism evidence="1 2">
    <name type="scientific">Yersinia wautersii</name>
    <dbReference type="NCBI Taxonomy" id="1341643"/>
    <lineage>
        <taxon>Bacteria</taxon>
        <taxon>Pseudomonadati</taxon>
        <taxon>Pseudomonadota</taxon>
        <taxon>Gammaproteobacteria</taxon>
        <taxon>Enterobacterales</taxon>
        <taxon>Yersiniaceae</taxon>
        <taxon>Yersinia</taxon>
    </lineage>
</organism>
<sequence length="124" mass="14698">MGTKQKQKQIRLIMGALNWSYTQLADIVYEELYCSEHEDFYDTDKDELAKFCATLKKQINRSYKNEERLFQYLRIIEAHPAYQALNYNMVLPKYVKHQCLDNDFIDEIANISSWLDDGQSNSND</sequence>
<protein>
    <submittedName>
        <fullName evidence="1">Uncharacterized protein</fullName>
    </submittedName>
</protein>
<name>A0ABP1ZFK7_9GAMM</name>
<reference evidence="1 2" key="1">
    <citation type="submission" date="2015-03" db="EMBL/GenBank/DDBJ databases">
        <authorList>
            <consortium name="Pathogen Informatics"/>
            <person name="Murphy D."/>
        </authorList>
    </citation>
    <scope>NUCLEOTIDE SEQUENCE [LARGE SCALE GENOMIC DNA]</scope>
    <source>
        <strain evidence="1 2">WP-931201</strain>
    </source>
</reference>
<dbReference type="Proteomes" id="UP000047420">
    <property type="component" value="Unassembled WGS sequence"/>
</dbReference>
<keyword evidence="2" id="KW-1185">Reference proteome</keyword>
<dbReference type="RefSeq" id="WP_033851643.1">
    <property type="nucleotide sequence ID" value="NZ_CBLG010000115.1"/>
</dbReference>
<gene>
    <name evidence="1" type="ORF">ERS008478_02218</name>
</gene>
<dbReference type="EMBL" id="CVMG01000014">
    <property type="protein sequence ID" value="CRG50623.1"/>
    <property type="molecule type" value="Genomic_DNA"/>
</dbReference>